<proteinExistence type="predicted"/>
<reference evidence="2 3" key="1">
    <citation type="submission" date="2019-02" db="EMBL/GenBank/DDBJ databases">
        <title>Deep-cultivation of Planctomycetes and their phenomic and genomic characterization uncovers novel biology.</title>
        <authorList>
            <person name="Wiegand S."/>
            <person name="Jogler M."/>
            <person name="Boedeker C."/>
            <person name="Pinto D."/>
            <person name="Vollmers J."/>
            <person name="Rivas-Marin E."/>
            <person name="Kohn T."/>
            <person name="Peeters S.H."/>
            <person name="Heuer A."/>
            <person name="Rast P."/>
            <person name="Oberbeckmann S."/>
            <person name="Bunk B."/>
            <person name="Jeske O."/>
            <person name="Meyerdierks A."/>
            <person name="Storesund J.E."/>
            <person name="Kallscheuer N."/>
            <person name="Luecker S."/>
            <person name="Lage O.M."/>
            <person name="Pohl T."/>
            <person name="Merkel B.J."/>
            <person name="Hornburger P."/>
            <person name="Mueller R.-W."/>
            <person name="Bruemmer F."/>
            <person name="Labrenz M."/>
            <person name="Spormann A.M."/>
            <person name="Op den Camp H."/>
            <person name="Overmann J."/>
            <person name="Amann R."/>
            <person name="Jetten M.S.M."/>
            <person name="Mascher T."/>
            <person name="Medema M.H."/>
            <person name="Devos D.P."/>
            <person name="Kaster A.-K."/>
            <person name="Ovreas L."/>
            <person name="Rohde M."/>
            <person name="Galperin M.Y."/>
            <person name="Jogler C."/>
        </authorList>
    </citation>
    <scope>NUCLEOTIDE SEQUENCE [LARGE SCALE GENOMIC DNA]</scope>
    <source>
        <strain evidence="2 3">ETA_A1</strain>
    </source>
</reference>
<keyword evidence="1" id="KW-0812">Transmembrane</keyword>
<dbReference type="Proteomes" id="UP000319576">
    <property type="component" value="Chromosome"/>
</dbReference>
<dbReference type="KEGG" id="uli:ETAA1_47680"/>
<dbReference type="RefSeq" id="WP_202920358.1">
    <property type="nucleotide sequence ID" value="NZ_CP036273.1"/>
</dbReference>
<evidence type="ECO:0000313" key="3">
    <source>
        <dbReference type="Proteomes" id="UP000319576"/>
    </source>
</evidence>
<dbReference type="EMBL" id="CP036273">
    <property type="protein sequence ID" value="QDU22780.1"/>
    <property type="molecule type" value="Genomic_DNA"/>
</dbReference>
<organism evidence="2 3">
    <name type="scientific">Urbifossiella limnaea</name>
    <dbReference type="NCBI Taxonomy" id="2528023"/>
    <lineage>
        <taxon>Bacteria</taxon>
        <taxon>Pseudomonadati</taxon>
        <taxon>Planctomycetota</taxon>
        <taxon>Planctomycetia</taxon>
        <taxon>Gemmatales</taxon>
        <taxon>Gemmataceae</taxon>
        <taxon>Urbifossiella</taxon>
    </lineage>
</organism>
<name>A0A517XZ42_9BACT</name>
<gene>
    <name evidence="2" type="ORF">ETAA1_47680</name>
</gene>
<protein>
    <submittedName>
        <fullName evidence="2">Uncharacterized protein</fullName>
    </submittedName>
</protein>
<dbReference type="AlphaFoldDB" id="A0A517XZ42"/>
<accession>A0A517XZ42</accession>
<evidence type="ECO:0000256" key="1">
    <source>
        <dbReference type="SAM" id="Phobius"/>
    </source>
</evidence>
<keyword evidence="1" id="KW-0472">Membrane</keyword>
<keyword evidence="3" id="KW-1185">Reference proteome</keyword>
<feature type="transmembrane region" description="Helical" evidence="1">
    <location>
        <begin position="12"/>
        <end position="39"/>
    </location>
</feature>
<keyword evidence="1" id="KW-1133">Transmembrane helix</keyword>
<sequence precursor="true">MTALFADVAVWPVYVVLGGMVVAGVFGAAGIAWLGYWLVRRSRTTFTRVEEDGP</sequence>
<evidence type="ECO:0000313" key="2">
    <source>
        <dbReference type="EMBL" id="QDU22780.1"/>
    </source>
</evidence>